<dbReference type="EMBL" id="JAATIQ010000297">
    <property type="protein sequence ID" value="KAF4363394.1"/>
    <property type="molecule type" value="Genomic_DNA"/>
</dbReference>
<dbReference type="AlphaFoldDB" id="A0A7J6EY82"/>
<sequence length="69" mass="7680">MEFVVESDVIVNIDDLNHNLRSSTSFSKLKIREFSRADAEPCASFTKIGKFTKCSLSPSIPEIGTQIET</sequence>
<name>A0A7J6EY82_CANSA</name>
<keyword evidence="2" id="KW-1185">Reference proteome</keyword>
<evidence type="ECO:0000313" key="1">
    <source>
        <dbReference type="EMBL" id="KAF4363394.1"/>
    </source>
</evidence>
<evidence type="ECO:0000313" key="2">
    <source>
        <dbReference type="Proteomes" id="UP000583929"/>
    </source>
</evidence>
<protein>
    <submittedName>
        <fullName evidence="1">Uncharacterized protein</fullName>
    </submittedName>
</protein>
<proteinExistence type="predicted"/>
<organism evidence="1 2">
    <name type="scientific">Cannabis sativa</name>
    <name type="common">Hemp</name>
    <name type="synonym">Marijuana</name>
    <dbReference type="NCBI Taxonomy" id="3483"/>
    <lineage>
        <taxon>Eukaryota</taxon>
        <taxon>Viridiplantae</taxon>
        <taxon>Streptophyta</taxon>
        <taxon>Embryophyta</taxon>
        <taxon>Tracheophyta</taxon>
        <taxon>Spermatophyta</taxon>
        <taxon>Magnoliopsida</taxon>
        <taxon>eudicotyledons</taxon>
        <taxon>Gunneridae</taxon>
        <taxon>Pentapetalae</taxon>
        <taxon>rosids</taxon>
        <taxon>fabids</taxon>
        <taxon>Rosales</taxon>
        <taxon>Cannabaceae</taxon>
        <taxon>Cannabis</taxon>
    </lineage>
</organism>
<dbReference type="Proteomes" id="UP000583929">
    <property type="component" value="Unassembled WGS sequence"/>
</dbReference>
<comment type="caution">
    <text evidence="1">The sequence shown here is derived from an EMBL/GenBank/DDBJ whole genome shotgun (WGS) entry which is preliminary data.</text>
</comment>
<reference evidence="1 2" key="1">
    <citation type="journal article" date="2020" name="bioRxiv">
        <title>Sequence and annotation of 42 cannabis genomes reveals extensive copy number variation in cannabinoid synthesis and pathogen resistance genes.</title>
        <authorList>
            <person name="Mckernan K.J."/>
            <person name="Helbert Y."/>
            <person name="Kane L.T."/>
            <person name="Ebling H."/>
            <person name="Zhang L."/>
            <person name="Liu B."/>
            <person name="Eaton Z."/>
            <person name="Mclaughlin S."/>
            <person name="Kingan S."/>
            <person name="Baybayan P."/>
            <person name="Concepcion G."/>
            <person name="Jordan M."/>
            <person name="Riva A."/>
            <person name="Barbazuk W."/>
            <person name="Harkins T."/>
        </authorList>
    </citation>
    <scope>NUCLEOTIDE SEQUENCE [LARGE SCALE GENOMIC DNA]</scope>
    <source>
        <strain evidence="2">cv. Jamaican Lion 4</strain>
        <tissue evidence="1">Leaf</tissue>
    </source>
</reference>
<accession>A0A7J6EY82</accession>
<gene>
    <name evidence="1" type="ORF">G4B88_002141</name>
</gene>